<protein>
    <submittedName>
        <fullName evidence="1">Uncharacterized protein</fullName>
    </submittedName>
</protein>
<accession>A0A182S094</accession>
<dbReference type="EnsemblMetazoa" id="AFUN011977-RA">
    <property type="protein sequence ID" value="AFUN011977-PA"/>
    <property type="gene ID" value="AFUN011977"/>
</dbReference>
<sequence length="85" mass="9935">MDQTIWNSYIVYTKQDGTKTHPQFRLDLKQDLDQLESARCVVLVGTQMEKETERRPGTIVRTAMWAYVSNVLKFTIQKKITLTVK</sequence>
<reference evidence="1" key="1">
    <citation type="submission" date="2020-05" db="UniProtKB">
        <authorList>
            <consortium name="EnsemblMetazoa"/>
        </authorList>
    </citation>
    <scope>IDENTIFICATION</scope>
    <source>
        <strain evidence="1">FUMOZ</strain>
    </source>
</reference>
<name>A0A182S094_ANOFN</name>
<organism evidence="1">
    <name type="scientific">Anopheles funestus</name>
    <name type="common">African malaria mosquito</name>
    <dbReference type="NCBI Taxonomy" id="62324"/>
    <lineage>
        <taxon>Eukaryota</taxon>
        <taxon>Metazoa</taxon>
        <taxon>Ecdysozoa</taxon>
        <taxon>Arthropoda</taxon>
        <taxon>Hexapoda</taxon>
        <taxon>Insecta</taxon>
        <taxon>Pterygota</taxon>
        <taxon>Neoptera</taxon>
        <taxon>Endopterygota</taxon>
        <taxon>Diptera</taxon>
        <taxon>Nematocera</taxon>
        <taxon>Culicoidea</taxon>
        <taxon>Culicidae</taxon>
        <taxon>Anophelinae</taxon>
        <taxon>Anopheles</taxon>
    </lineage>
</organism>
<evidence type="ECO:0000313" key="1">
    <source>
        <dbReference type="EnsemblMetazoa" id="AFUN011977-PA"/>
    </source>
</evidence>
<dbReference type="VEuPathDB" id="VectorBase:AFUN011977"/>
<dbReference type="AlphaFoldDB" id="A0A182S094"/>
<proteinExistence type="predicted"/>